<dbReference type="InterPro" id="IPR050327">
    <property type="entry name" value="Proton-linked_MCT"/>
</dbReference>
<feature type="transmembrane region" description="Helical" evidence="2">
    <location>
        <begin position="241"/>
        <end position="264"/>
    </location>
</feature>
<feature type="transmembrane region" description="Helical" evidence="2">
    <location>
        <begin position="876"/>
        <end position="897"/>
    </location>
</feature>
<evidence type="ECO:0000256" key="2">
    <source>
        <dbReference type="SAM" id="Phobius"/>
    </source>
</evidence>
<sequence length="1014" mass="112403">MTFKDDFGLEIQTQRSFLNQNSPSIDKVKVKNITNDPVVGHTRRDIRTLALSLPNATITDSDYSAFRSENFNDSIGKRVSYRRPKPLGPLFRSQSEFAITKENAGKEECRSPPYSNFARYLPCLSTPSDCSSGSTSFASLSASESRNTSESNFRLPISASQLSLPEAPDGGFGWVVVFAAFMVHMITEGVIVSFGIFIEDLVDEFQESMSATSWIGSFTYGIPALVTPISSVILNKFGCRITCMIGALMSAIGCLIGCFANSLVAMIISFGIFSGIGFSLCMTTALVIVSMYFDDRRATATGLSIAGTGVGALVFAPAVEFLIKIYTWRGTFMLMAAAVLHMAICGALMRPVETRTERRHRQRLAWMEHFAKESGLPHLTKTTDYLDRDVLGRIKMLRDRLLAPRKASGRAHAVVKMPREFVKENFFSGQAKSSQAVTLVDNGAVSSKKRCTKLNNTNADVSMLVCNDVEANKIKKSDEVLVRRETSTSGRPFPSIRNSLLVSIPENMFPQSFVRTPFEHTRPKQLMEYRSIEEQIRTSRIKADSLEGSITPSNPVSFAGAAIFTGEPNIRFYNSAVELFSKSRGPPGVYLKYSHSVPFLSPTKKRDRQRIFMSSQFKRPNNNIHFVSFTNYANKGNISDSIEPQANRVLNTGNERKQPMRLKHYKDCLQYTHDFRNEVEVTENAIILDDQPNVCDRVDVFYRASLLKAFGLTRTTLCRALSLPDLSQVHRIRRGSDSNSSTSSSSESSCVNVNCCCRKNNGSVQEDASSEDASIPSIEKCLNHCGISLPSISGRQLRRRLCDCRLFRRFTFNFFLLSNVLLYFWYNVTYFFMGVHAVNLGMTETQAALLFSVLGGANMVGEVVVGLLADREWVDALTLYFFMLLACGVSTVIVPVLTSFVALSSYAGVFGMGLAANDALCTILLVEFVGLHHLTSGLGICFFCQGVANIIGPPTIGFIIDTTRSQNLAFLISGIGLILSGFAVIPIIVKRFRRKRARRLRRKQLAASERAVKL</sequence>
<dbReference type="PANTHER" id="PTHR11360">
    <property type="entry name" value="MONOCARBOXYLATE TRANSPORTER"/>
    <property type="match status" value="1"/>
</dbReference>
<comment type="subcellular location">
    <subcellularLocation>
        <location evidence="1">Membrane</location>
        <topology evidence="1">Multi-pass membrane protein</topology>
    </subcellularLocation>
</comment>
<feature type="transmembrane region" description="Helical" evidence="2">
    <location>
        <begin position="938"/>
        <end position="960"/>
    </location>
</feature>
<dbReference type="PROSITE" id="PS50850">
    <property type="entry name" value="MFS"/>
    <property type="match status" value="1"/>
</dbReference>
<dbReference type="AlphaFoldDB" id="A0A8T0DXT6"/>
<comment type="caution">
    <text evidence="4">The sequence shown here is derived from an EMBL/GenBank/DDBJ whole genome shotgun (WGS) entry which is preliminary data.</text>
</comment>
<feature type="domain" description="Major facilitator superfamily (MFS) profile" evidence="3">
    <location>
        <begin position="811"/>
        <end position="1014"/>
    </location>
</feature>
<evidence type="ECO:0000313" key="4">
    <source>
        <dbReference type="EMBL" id="KAF8571507.1"/>
    </source>
</evidence>
<feature type="transmembrane region" description="Helical" evidence="2">
    <location>
        <begin position="270"/>
        <end position="293"/>
    </location>
</feature>
<feature type="transmembrane region" description="Helical" evidence="2">
    <location>
        <begin position="846"/>
        <end position="869"/>
    </location>
</feature>
<feature type="transmembrane region" description="Helical" evidence="2">
    <location>
        <begin position="305"/>
        <end position="326"/>
    </location>
</feature>
<keyword evidence="5" id="KW-1185">Reference proteome</keyword>
<accession>A0A8T0DXT6</accession>
<dbReference type="Pfam" id="PF07690">
    <property type="entry name" value="MFS_1"/>
    <property type="match status" value="2"/>
</dbReference>
<organism evidence="4 5">
    <name type="scientific">Paragonimus westermani</name>
    <dbReference type="NCBI Taxonomy" id="34504"/>
    <lineage>
        <taxon>Eukaryota</taxon>
        <taxon>Metazoa</taxon>
        <taxon>Spiralia</taxon>
        <taxon>Lophotrochozoa</taxon>
        <taxon>Platyhelminthes</taxon>
        <taxon>Trematoda</taxon>
        <taxon>Digenea</taxon>
        <taxon>Plagiorchiida</taxon>
        <taxon>Troglotremata</taxon>
        <taxon>Troglotrematidae</taxon>
        <taxon>Paragonimus</taxon>
    </lineage>
</organism>
<dbReference type="InterPro" id="IPR020846">
    <property type="entry name" value="MFS_dom"/>
</dbReference>
<dbReference type="GO" id="GO:0008028">
    <property type="term" value="F:monocarboxylic acid transmembrane transporter activity"/>
    <property type="evidence" value="ECO:0007669"/>
    <property type="project" value="TreeGrafter"/>
</dbReference>
<evidence type="ECO:0000259" key="3">
    <source>
        <dbReference type="PROSITE" id="PS50850"/>
    </source>
</evidence>
<feature type="transmembrane region" description="Helical" evidence="2">
    <location>
        <begin position="218"/>
        <end position="234"/>
    </location>
</feature>
<feature type="transmembrane region" description="Helical" evidence="2">
    <location>
        <begin position="172"/>
        <end position="198"/>
    </location>
</feature>
<keyword evidence="2" id="KW-0472">Membrane</keyword>
<dbReference type="OrthoDB" id="6509908at2759"/>
<evidence type="ECO:0000256" key="1">
    <source>
        <dbReference type="ARBA" id="ARBA00004141"/>
    </source>
</evidence>
<name>A0A8T0DXT6_9TREM</name>
<dbReference type="InterPro" id="IPR036259">
    <property type="entry name" value="MFS_trans_sf"/>
</dbReference>
<dbReference type="SUPFAM" id="SSF103473">
    <property type="entry name" value="MFS general substrate transporter"/>
    <property type="match status" value="1"/>
</dbReference>
<feature type="transmembrane region" description="Helical" evidence="2">
    <location>
        <begin position="332"/>
        <end position="352"/>
    </location>
</feature>
<protein>
    <recommendedName>
        <fullName evidence="3">Major facilitator superfamily (MFS) profile domain-containing protein</fullName>
    </recommendedName>
</protein>
<dbReference type="GO" id="GO:0016020">
    <property type="term" value="C:membrane"/>
    <property type="evidence" value="ECO:0007669"/>
    <property type="project" value="UniProtKB-SubCell"/>
</dbReference>
<gene>
    <name evidence="4" type="ORF">P879_02295</name>
</gene>
<dbReference type="PANTHER" id="PTHR11360:SF260">
    <property type="entry name" value="MFS DOMAIN-CONTAINING PROTEIN"/>
    <property type="match status" value="1"/>
</dbReference>
<dbReference type="Proteomes" id="UP000699462">
    <property type="component" value="Unassembled WGS sequence"/>
</dbReference>
<dbReference type="InterPro" id="IPR011701">
    <property type="entry name" value="MFS"/>
</dbReference>
<keyword evidence="2" id="KW-1133">Transmembrane helix</keyword>
<dbReference type="Gene3D" id="1.20.1250.20">
    <property type="entry name" value="MFS general substrate transporter like domains"/>
    <property type="match status" value="2"/>
</dbReference>
<keyword evidence="2" id="KW-0812">Transmembrane</keyword>
<feature type="transmembrane region" description="Helical" evidence="2">
    <location>
        <begin position="806"/>
        <end position="826"/>
    </location>
</feature>
<reference evidence="4 5" key="1">
    <citation type="submission" date="2019-07" db="EMBL/GenBank/DDBJ databases">
        <title>Annotation for the trematode Paragonimus westermani.</title>
        <authorList>
            <person name="Choi Y.-J."/>
        </authorList>
    </citation>
    <scope>NUCLEOTIDE SEQUENCE [LARGE SCALE GENOMIC DNA]</scope>
    <source>
        <strain evidence="4">180907_Pwestermani</strain>
    </source>
</reference>
<feature type="transmembrane region" description="Helical" evidence="2">
    <location>
        <begin position="903"/>
        <end position="926"/>
    </location>
</feature>
<dbReference type="EMBL" id="JTDF01000475">
    <property type="protein sequence ID" value="KAF8571507.1"/>
    <property type="molecule type" value="Genomic_DNA"/>
</dbReference>
<proteinExistence type="predicted"/>
<feature type="transmembrane region" description="Helical" evidence="2">
    <location>
        <begin position="966"/>
        <end position="989"/>
    </location>
</feature>
<evidence type="ECO:0000313" key="5">
    <source>
        <dbReference type="Proteomes" id="UP000699462"/>
    </source>
</evidence>